<evidence type="ECO:0000313" key="2">
    <source>
        <dbReference type="Proteomes" id="UP000008177"/>
    </source>
</evidence>
<reference evidence="2" key="1">
    <citation type="journal article" date="2011" name="PLoS Genet.">
        <title>Genomic analysis of the necrotrophic fungal pathogens Sclerotinia sclerotiorum and Botrytis cinerea.</title>
        <authorList>
            <person name="Amselem J."/>
            <person name="Cuomo C.A."/>
            <person name="van Kan J.A."/>
            <person name="Viaud M."/>
            <person name="Benito E.P."/>
            <person name="Couloux A."/>
            <person name="Coutinho P.M."/>
            <person name="de Vries R.P."/>
            <person name="Dyer P.S."/>
            <person name="Fillinger S."/>
            <person name="Fournier E."/>
            <person name="Gout L."/>
            <person name="Hahn M."/>
            <person name="Kohn L."/>
            <person name="Lapalu N."/>
            <person name="Plummer K.M."/>
            <person name="Pradier J.M."/>
            <person name="Quevillon E."/>
            <person name="Sharon A."/>
            <person name="Simon A."/>
            <person name="ten Have A."/>
            <person name="Tudzynski B."/>
            <person name="Tudzynski P."/>
            <person name="Wincker P."/>
            <person name="Andrew M."/>
            <person name="Anthouard V."/>
            <person name="Beever R.E."/>
            <person name="Beffa R."/>
            <person name="Benoit I."/>
            <person name="Bouzid O."/>
            <person name="Brault B."/>
            <person name="Chen Z."/>
            <person name="Choquer M."/>
            <person name="Collemare J."/>
            <person name="Cotton P."/>
            <person name="Danchin E.G."/>
            <person name="Da Silva C."/>
            <person name="Gautier A."/>
            <person name="Giraud C."/>
            <person name="Giraud T."/>
            <person name="Gonzalez C."/>
            <person name="Grossetete S."/>
            <person name="Guldener U."/>
            <person name="Henrissat B."/>
            <person name="Howlett B.J."/>
            <person name="Kodira C."/>
            <person name="Kretschmer M."/>
            <person name="Lappartient A."/>
            <person name="Leroch M."/>
            <person name="Levis C."/>
            <person name="Mauceli E."/>
            <person name="Neuveglise C."/>
            <person name="Oeser B."/>
            <person name="Pearson M."/>
            <person name="Poulain J."/>
            <person name="Poussereau N."/>
            <person name="Quesneville H."/>
            <person name="Rascle C."/>
            <person name="Schumacher J."/>
            <person name="Segurens B."/>
            <person name="Sexton A."/>
            <person name="Silva E."/>
            <person name="Sirven C."/>
            <person name="Soanes D.M."/>
            <person name="Talbot N.J."/>
            <person name="Templeton M."/>
            <person name="Yandava C."/>
            <person name="Yarden O."/>
            <person name="Zeng Q."/>
            <person name="Rollins J.A."/>
            <person name="Lebrun M.H."/>
            <person name="Dickman M."/>
        </authorList>
    </citation>
    <scope>NUCLEOTIDE SEQUENCE [LARGE SCALE GENOMIC DNA]</scope>
    <source>
        <strain evidence="2">T4</strain>
    </source>
</reference>
<sequence>MSKDFISKTPFRNDNASSLMHTLNVSDSGSALWSFPIGECATWIDFIKHFFEIWPLRFEFSYDGHVIAPKDWPRILKRAKNSKVCLDFRLR</sequence>
<dbReference type="InParanoid" id="G2YZ63"/>
<protein>
    <submittedName>
        <fullName evidence="1">Uncharacterized protein</fullName>
    </submittedName>
</protein>
<gene>
    <name evidence="1" type="ORF">BofuT4_uP141730.1</name>
</gene>
<dbReference type="AlphaFoldDB" id="G2YZ63"/>
<dbReference type="STRING" id="999810.G2YZ63"/>
<name>G2YZ63_BOTF4</name>
<proteinExistence type="predicted"/>
<evidence type="ECO:0000313" key="1">
    <source>
        <dbReference type="EMBL" id="CCD56911.1"/>
    </source>
</evidence>
<organism evidence="1 2">
    <name type="scientific">Botryotinia fuckeliana (strain T4)</name>
    <name type="common">Noble rot fungus</name>
    <name type="synonym">Botrytis cinerea</name>
    <dbReference type="NCBI Taxonomy" id="999810"/>
    <lineage>
        <taxon>Eukaryota</taxon>
        <taxon>Fungi</taxon>
        <taxon>Dikarya</taxon>
        <taxon>Ascomycota</taxon>
        <taxon>Pezizomycotina</taxon>
        <taxon>Leotiomycetes</taxon>
        <taxon>Helotiales</taxon>
        <taxon>Sclerotiniaceae</taxon>
        <taxon>Botrytis</taxon>
    </lineage>
</organism>
<dbReference type="EMBL" id="FQ790362">
    <property type="protein sequence ID" value="CCD56911.1"/>
    <property type="molecule type" value="Genomic_DNA"/>
</dbReference>
<accession>G2YZ63</accession>
<dbReference type="Proteomes" id="UP000008177">
    <property type="component" value="Unplaced contigs"/>
</dbReference>
<dbReference type="HOGENOM" id="CLU_2426773_0_0_1"/>